<keyword evidence="2" id="KW-0677">Repeat</keyword>
<proteinExistence type="predicted"/>
<dbReference type="PANTHER" id="PTHR45632:SF3">
    <property type="entry name" value="KELCH-LIKE PROTEIN 32"/>
    <property type="match status" value="1"/>
</dbReference>
<comment type="caution">
    <text evidence="5">The sequence shown here is derived from an EMBL/GenBank/DDBJ whole genome shotgun (WGS) entry which is preliminary data.</text>
</comment>
<dbReference type="Pfam" id="PF00651">
    <property type="entry name" value="BTB"/>
    <property type="match status" value="1"/>
</dbReference>
<accession>A0A8X6WX85</accession>
<evidence type="ECO:0000256" key="2">
    <source>
        <dbReference type="ARBA" id="ARBA00022737"/>
    </source>
</evidence>
<protein>
    <submittedName>
        <fullName evidence="5">Beta-scruin</fullName>
    </submittedName>
</protein>
<evidence type="ECO:0000313" key="6">
    <source>
        <dbReference type="Proteomes" id="UP000886998"/>
    </source>
</evidence>
<sequence>MSTTSSQLPGPSSRHARLLRQFNEDIFKRHVLTDVELVVEGKVFKCHRALLVCFSPALKRKLLGSDGKPITKKIHVPKVCSKDFDILLQYMYTGDLNVTCENFYDVYKAASILEMQEVLQECFQVLESRNDIRTYFYIYVTAKKMGVQPNWLRALKLLTHRFEEAICAQFLQLEINFVIEMLSAQTIGARSEVLVFLAALNWLNYDYANREEHAVKVMECVRFSTMSMDEIVACYHPPFLPQLLDKTEIVMHLFRATCYITAKFLGQQAWFKHFGRQKRNLVFENLPFELWHQKGPPTISNVDLALNWHKPTELDQASSRLEIVKLDSSVGHFPNGYNTDIERMKLEHENGAHHQDPFPRESFQYFGSMQQQQHPFQKLPDANPKTQCYSTTNLTVAVQKVFQECAQTSENAVNIAEVVKKVLEEINSDEWKGKNAAEKVLDTLDKVDSTEVKKEINESNSRPSCPTLPFKARSSPDRIEGQTFQNKKSPDTQKPNLQDKAEPFELIIPHTTSSREFKDPNADSDTKSMTDSLVEKQFQFPKASKSRNSSRNIRDESVQKFLSSKQPIYAKGPQISERLPSKAALTSDSSNDVHEKVRRCFPWCKPETVGNKSKKAKPSILVIGGMNPRNIQTGTGSDVLNYNSKKNKWTMYSTLPAPRHNHAAAFWNNCVYVIGGCDPLETKQQNRYIAKRSCFKLDINKQQWSSIQDMKFKRYDHGLAVLSGHIYAIGGQDDGERLLKTVEVYDIKKNKWKILPSEMCCGRKAMGATTFSGKIWIAGGLIQADKEINFQVVSHVDCYDPKHKRWLFNVHSLPSPRCYCSITVWMGQICCVGGMIRDANDAMRPTNEVWFFNSDAEMWNYGPALPIPRMGSVALVYERYIYVVGGFDPEADVAIRNVNRLAPGAISWTIAAALPSHLFGLAVVSCNE</sequence>
<dbReference type="CDD" id="cd18186">
    <property type="entry name" value="BTB_POZ_ZBTB_KLHL-like"/>
    <property type="match status" value="1"/>
</dbReference>
<name>A0A8X6WX85_9ARAC</name>
<dbReference type="Gene3D" id="1.25.40.420">
    <property type="match status" value="1"/>
</dbReference>
<feature type="compositionally biased region" description="Basic and acidic residues" evidence="3">
    <location>
        <begin position="513"/>
        <end position="528"/>
    </location>
</feature>
<dbReference type="EMBL" id="BMAV01003434">
    <property type="protein sequence ID" value="GFY43027.1"/>
    <property type="molecule type" value="Genomic_DNA"/>
</dbReference>
<dbReference type="Pfam" id="PF24681">
    <property type="entry name" value="Kelch_KLHDC2_KLHL20_DRC7"/>
    <property type="match status" value="1"/>
</dbReference>
<keyword evidence="1" id="KW-0880">Kelch repeat</keyword>
<dbReference type="Pfam" id="PF07707">
    <property type="entry name" value="BACK"/>
    <property type="match status" value="1"/>
</dbReference>
<dbReference type="SUPFAM" id="SSF54695">
    <property type="entry name" value="POZ domain"/>
    <property type="match status" value="1"/>
</dbReference>
<evidence type="ECO:0000259" key="4">
    <source>
        <dbReference type="PROSITE" id="PS50097"/>
    </source>
</evidence>
<dbReference type="InterPro" id="IPR011333">
    <property type="entry name" value="SKP1/BTB/POZ_sf"/>
</dbReference>
<dbReference type="Gene3D" id="2.120.10.80">
    <property type="entry name" value="Kelch-type beta propeller"/>
    <property type="match status" value="2"/>
</dbReference>
<evidence type="ECO:0000256" key="1">
    <source>
        <dbReference type="ARBA" id="ARBA00022441"/>
    </source>
</evidence>
<dbReference type="GO" id="GO:0003779">
    <property type="term" value="F:actin binding"/>
    <property type="evidence" value="ECO:0007669"/>
    <property type="project" value="UniProtKB-KW"/>
</dbReference>
<dbReference type="PANTHER" id="PTHR45632">
    <property type="entry name" value="LD33804P"/>
    <property type="match status" value="1"/>
</dbReference>
<dbReference type="SMART" id="SM00225">
    <property type="entry name" value="BTB"/>
    <property type="match status" value="1"/>
</dbReference>
<keyword evidence="6" id="KW-1185">Reference proteome</keyword>
<dbReference type="InterPro" id="IPR000210">
    <property type="entry name" value="BTB/POZ_dom"/>
</dbReference>
<dbReference type="InterPro" id="IPR011705">
    <property type="entry name" value="BACK"/>
</dbReference>
<feature type="compositionally biased region" description="Polar residues" evidence="3">
    <location>
        <begin position="482"/>
        <end position="496"/>
    </location>
</feature>
<dbReference type="SMART" id="SM00875">
    <property type="entry name" value="BACK"/>
    <property type="match status" value="1"/>
</dbReference>
<dbReference type="PROSITE" id="PS50097">
    <property type="entry name" value="BTB"/>
    <property type="match status" value="1"/>
</dbReference>
<feature type="region of interest" description="Disordered" evidence="3">
    <location>
        <begin position="451"/>
        <end position="529"/>
    </location>
</feature>
<evidence type="ECO:0000313" key="5">
    <source>
        <dbReference type="EMBL" id="GFY43027.1"/>
    </source>
</evidence>
<dbReference type="OrthoDB" id="6434573at2759"/>
<feature type="domain" description="BTB" evidence="4">
    <location>
        <begin position="33"/>
        <end position="100"/>
    </location>
</feature>
<dbReference type="SUPFAM" id="SSF117281">
    <property type="entry name" value="Kelch motif"/>
    <property type="match status" value="1"/>
</dbReference>
<gene>
    <name evidence="5" type="primary">NCL1_24908</name>
    <name evidence="5" type="ORF">TNIN_161711</name>
</gene>
<dbReference type="Gene3D" id="3.30.710.10">
    <property type="entry name" value="Potassium Channel Kv1.1, Chain A"/>
    <property type="match status" value="1"/>
</dbReference>
<dbReference type="InterPro" id="IPR015915">
    <property type="entry name" value="Kelch-typ_b-propeller"/>
</dbReference>
<reference evidence="5" key="1">
    <citation type="submission" date="2020-08" db="EMBL/GenBank/DDBJ databases">
        <title>Multicomponent nature underlies the extraordinary mechanical properties of spider dragline silk.</title>
        <authorList>
            <person name="Kono N."/>
            <person name="Nakamura H."/>
            <person name="Mori M."/>
            <person name="Yoshida Y."/>
            <person name="Ohtoshi R."/>
            <person name="Malay A.D."/>
            <person name="Moran D.A.P."/>
            <person name="Tomita M."/>
            <person name="Numata K."/>
            <person name="Arakawa K."/>
        </authorList>
    </citation>
    <scope>NUCLEOTIDE SEQUENCE</scope>
</reference>
<dbReference type="InterPro" id="IPR006652">
    <property type="entry name" value="Kelch_1"/>
</dbReference>
<dbReference type="AlphaFoldDB" id="A0A8X6WX85"/>
<dbReference type="SMART" id="SM00612">
    <property type="entry name" value="Kelch"/>
    <property type="match status" value="6"/>
</dbReference>
<dbReference type="Proteomes" id="UP000886998">
    <property type="component" value="Unassembled WGS sequence"/>
</dbReference>
<evidence type="ECO:0000256" key="3">
    <source>
        <dbReference type="SAM" id="MobiDB-lite"/>
    </source>
</evidence>
<organism evidence="5 6">
    <name type="scientific">Trichonephila inaurata madagascariensis</name>
    <dbReference type="NCBI Taxonomy" id="2747483"/>
    <lineage>
        <taxon>Eukaryota</taxon>
        <taxon>Metazoa</taxon>
        <taxon>Ecdysozoa</taxon>
        <taxon>Arthropoda</taxon>
        <taxon>Chelicerata</taxon>
        <taxon>Arachnida</taxon>
        <taxon>Araneae</taxon>
        <taxon>Araneomorphae</taxon>
        <taxon>Entelegynae</taxon>
        <taxon>Araneoidea</taxon>
        <taxon>Nephilidae</taxon>
        <taxon>Trichonephila</taxon>
        <taxon>Trichonephila inaurata</taxon>
    </lineage>
</organism>